<gene>
    <name evidence="3" type="ORF">ECRASSUSDP1_LOCUS5258</name>
</gene>
<dbReference type="GO" id="GO:0005634">
    <property type="term" value="C:nucleus"/>
    <property type="evidence" value="ECO:0007669"/>
    <property type="project" value="UniProtKB-SubCell"/>
</dbReference>
<evidence type="ECO:0000313" key="4">
    <source>
        <dbReference type="Proteomes" id="UP001295684"/>
    </source>
</evidence>
<organism evidence="3 4">
    <name type="scientific">Euplotes crassus</name>
    <dbReference type="NCBI Taxonomy" id="5936"/>
    <lineage>
        <taxon>Eukaryota</taxon>
        <taxon>Sar</taxon>
        <taxon>Alveolata</taxon>
        <taxon>Ciliophora</taxon>
        <taxon>Intramacronucleata</taxon>
        <taxon>Spirotrichea</taxon>
        <taxon>Hypotrichia</taxon>
        <taxon>Euplotida</taxon>
        <taxon>Euplotidae</taxon>
        <taxon>Moneuplotes</taxon>
    </lineage>
</organism>
<dbReference type="GO" id="GO:0003682">
    <property type="term" value="F:chromatin binding"/>
    <property type="evidence" value="ECO:0007669"/>
    <property type="project" value="TreeGrafter"/>
</dbReference>
<reference evidence="3" key="1">
    <citation type="submission" date="2023-07" db="EMBL/GenBank/DDBJ databases">
        <authorList>
            <consortium name="AG Swart"/>
            <person name="Singh M."/>
            <person name="Singh A."/>
            <person name="Seah K."/>
            <person name="Emmerich C."/>
        </authorList>
    </citation>
    <scope>NUCLEOTIDE SEQUENCE</scope>
    <source>
        <strain evidence="3">DP1</strain>
    </source>
</reference>
<dbReference type="Pfam" id="PF09739">
    <property type="entry name" value="MCM_bind"/>
    <property type="match status" value="2"/>
</dbReference>
<evidence type="ECO:0000313" key="3">
    <source>
        <dbReference type="EMBL" id="CAI2363918.1"/>
    </source>
</evidence>
<comment type="subcellular location">
    <subcellularLocation>
        <location evidence="1">Nucleus</location>
    </subcellularLocation>
</comment>
<dbReference type="GO" id="GO:0006261">
    <property type="term" value="P:DNA-templated DNA replication"/>
    <property type="evidence" value="ECO:0007669"/>
    <property type="project" value="TreeGrafter"/>
</dbReference>
<dbReference type="AlphaFoldDB" id="A0AAD1U8I9"/>
<keyword evidence="4" id="KW-1185">Reference proteome</keyword>
<proteinExistence type="predicted"/>
<name>A0AAD1U8I9_EUPCR</name>
<dbReference type="EMBL" id="CAMPGE010005072">
    <property type="protein sequence ID" value="CAI2363918.1"/>
    <property type="molecule type" value="Genomic_DNA"/>
</dbReference>
<accession>A0AAD1U8I9</accession>
<comment type="caution">
    <text evidence="3">The sequence shown here is derived from an EMBL/GenBank/DDBJ whole genome shotgun (WGS) entry which is preliminary data.</text>
</comment>
<evidence type="ECO:0000256" key="1">
    <source>
        <dbReference type="ARBA" id="ARBA00004123"/>
    </source>
</evidence>
<keyword evidence="2" id="KW-0539">Nucleus</keyword>
<dbReference type="PANTHER" id="PTHR13489">
    <property type="entry name" value="MINI-CHROMOSOME MAINTENANCE COMPLEX-BINDING PROTEIN"/>
    <property type="match status" value="1"/>
</dbReference>
<dbReference type="Proteomes" id="UP001295684">
    <property type="component" value="Unassembled WGS sequence"/>
</dbReference>
<dbReference type="InterPro" id="IPR019140">
    <property type="entry name" value="MCM_complex-bd"/>
</dbReference>
<evidence type="ECO:0000256" key="2">
    <source>
        <dbReference type="ARBA" id="ARBA00023242"/>
    </source>
</evidence>
<protein>
    <submittedName>
        <fullName evidence="3">Uncharacterized protein</fullName>
    </submittedName>
</protein>
<dbReference type="PANTHER" id="PTHR13489:SF0">
    <property type="entry name" value="MINI-CHROMOSOME MAINTENANCE COMPLEX-BINDING PROTEIN"/>
    <property type="match status" value="1"/>
</dbReference>
<sequence>MADNPTPMQIVQSAYEKLKEQHQDSPDELQKAVKDTWDIRSSLEDKLEGSIEEFETLQKIPHLNRIESEEDLRQLDGQLVRFSGFIQDMIDQDFFVGFFMTTPGDMGTGIPNKYMQLGDNELEEVEDKAFEYCQQNYTMNRGNLIATSIPNENKWVREKREIENGRFEEVAELLNIKVYDDLLDKFKMNKAYEFIGALEYRPLPKEVREERAQAYAENGYLPPNIIPDMDKYPVLHLMAYLEHPYKNATKFWIDAPELDSDKISELRSKILEVLLEILGGDELAAEYVFMTLLSRVTKREDGIPVGISCINLYSQEERAAEEICRGIERFMKLFQAHTFYAPIDLESLNSYDLIPKKNYDTNRLSRGGLQILNSTCALLDETNMREGKTESERILINMKAIASLVEEQTVRYNFQYHEQSFDCSCATIIVSAGRSIFKNAVAVPVTPTKTPNPDALNDLEEDFINNCRYYFNQVSRRGIEIPDECSNHIQERFVSARQEEDQALKDNEISTKELGANTLHTWLTYSKLKLASSGQTQLTGDIVDTVINLESERSRKVKNIRSASE</sequence>